<gene>
    <name evidence="1" type="ORF">BCR44DRAFT_311306</name>
</gene>
<evidence type="ECO:0000313" key="2">
    <source>
        <dbReference type="Proteomes" id="UP000193411"/>
    </source>
</evidence>
<evidence type="ECO:0000313" key="1">
    <source>
        <dbReference type="EMBL" id="ORZ38334.1"/>
    </source>
</evidence>
<comment type="caution">
    <text evidence="1">The sequence shown here is derived from an EMBL/GenBank/DDBJ whole genome shotgun (WGS) entry which is preliminary data.</text>
</comment>
<dbReference type="AlphaFoldDB" id="A0A1Y2HWK7"/>
<dbReference type="EMBL" id="MCFL01000009">
    <property type="protein sequence ID" value="ORZ38334.1"/>
    <property type="molecule type" value="Genomic_DNA"/>
</dbReference>
<proteinExistence type="predicted"/>
<keyword evidence="2" id="KW-1185">Reference proteome</keyword>
<name>A0A1Y2HWK7_9FUNG</name>
<dbReference type="Proteomes" id="UP000193411">
    <property type="component" value="Unassembled WGS sequence"/>
</dbReference>
<sequence length="512" mass="56885">MKVVLDLPARAGASHVVTRVAAFAGGLIQDAMFSLMHYCRDHDATRIFSMIEWFNSSDPVSRLDRFPLATSLACRSVFLDLLEKVDVPAAQAAEAGDGDRDDLCFEVIEYVARNPGDLGHVLGLMDKHQLMTDDGWARLLAKGYAQPDTCAEFVHVVEGMCQDDPNRLQTLLVVAIHDQLSLGTNFDVVATLIGRAHALGGDTLNLILGSIMLWYPEDIPELLWLRPFNIPWSDPATLARVLDVYLNPSFALPLAHPSRQLISPVWLRNLCAFVRAVFGRCIGRRPAAESPPEWLAAMPRARLARLLLACHLLHDVHRTQVPHAKGLQLPSLAQAVDVLVRMWQQPVTTQPPEEHTCIGLVHVLPHSFLLALTLVTENIRVNFDNVSPRKRIVYDRFVKRLARVDHSFVLAMTCAPSSVPDFGSLPMAFHRHLQSDSELLLCTAIEGMRAALQHNSGARGNVQEVLDAVLELQDYCALVLELGKRRLVAVGLAWMQTSALLDDTFLERFDAQ</sequence>
<accession>A0A1Y2HWK7</accession>
<protein>
    <submittedName>
        <fullName evidence="1">Uncharacterized protein</fullName>
    </submittedName>
</protein>
<organism evidence="1 2">
    <name type="scientific">Catenaria anguillulae PL171</name>
    <dbReference type="NCBI Taxonomy" id="765915"/>
    <lineage>
        <taxon>Eukaryota</taxon>
        <taxon>Fungi</taxon>
        <taxon>Fungi incertae sedis</taxon>
        <taxon>Blastocladiomycota</taxon>
        <taxon>Blastocladiomycetes</taxon>
        <taxon>Blastocladiales</taxon>
        <taxon>Catenariaceae</taxon>
        <taxon>Catenaria</taxon>
    </lineage>
</organism>
<reference evidence="1 2" key="1">
    <citation type="submission" date="2016-07" db="EMBL/GenBank/DDBJ databases">
        <title>Pervasive Adenine N6-methylation of Active Genes in Fungi.</title>
        <authorList>
            <consortium name="DOE Joint Genome Institute"/>
            <person name="Mondo S.J."/>
            <person name="Dannebaum R.O."/>
            <person name="Kuo R.C."/>
            <person name="Labutti K."/>
            <person name="Haridas S."/>
            <person name="Kuo A."/>
            <person name="Salamov A."/>
            <person name="Ahrendt S.R."/>
            <person name="Lipzen A."/>
            <person name="Sullivan W."/>
            <person name="Andreopoulos W.B."/>
            <person name="Clum A."/>
            <person name="Lindquist E."/>
            <person name="Daum C."/>
            <person name="Ramamoorthy G.K."/>
            <person name="Gryganskyi A."/>
            <person name="Culley D."/>
            <person name="Magnuson J.K."/>
            <person name="James T.Y."/>
            <person name="O'Malley M.A."/>
            <person name="Stajich J.E."/>
            <person name="Spatafora J.W."/>
            <person name="Visel A."/>
            <person name="Grigoriev I.V."/>
        </authorList>
    </citation>
    <scope>NUCLEOTIDE SEQUENCE [LARGE SCALE GENOMIC DNA]</scope>
    <source>
        <strain evidence="1 2">PL171</strain>
    </source>
</reference>